<keyword evidence="1" id="KW-0812">Transmembrane</keyword>
<evidence type="ECO:0000313" key="3">
    <source>
        <dbReference type="Proteomes" id="UP000180043"/>
    </source>
</evidence>
<gene>
    <name evidence="2" type="ORF">BKG82_13590</name>
</gene>
<reference evidence="2 3" key="1">
    <citation type="submission" date="2016-10" db="EMBL/GenBank/DDBJ databases">
        <title>Evaluation of Human, Veterinary and Environmental Mycobacterium chelonae Isolates by Core Genome Phylogenomic Analysis, Targeted Gene Comparison, and Anti-microbial Susceptibility Patterns: A Tale of Mistaken Identities.</title>
        <authorList>
            <person name="Fogelson S.B."/>
            <person name="Camus A.C."/>
            <person name="Lorenz W."/>
            <person name="Vasireddy R."/>
            <person name="Vasireddy S."/>
            <person name="Smith T."/>
            <person name="Brown-Elliott B.A."/>
            <person name="Wallace R.J.Jr."/>
            <person name="Hasan N.A."/>
            <person name="Reischl U."/>
            <person name="Sanchez S."/>
        </authorList>
    </citation>
    <scope>NUCLEOTIDE SEQUENCE [LARGE SCALE GENOMIC DNA]</scope>
    <source>
        <strain evidence="2 3">15515</strain>
    </source>
</reference>
<protein>
    <submittedName>
        <fullName evidence="2">Uncharacterized protein</fullName>
    </submittedName>
</protein>
<dbReference type="Proteomes" id="UP000180043">
    <property type="component" value="Unassembled WGS sequence"/>
</dbReference>
<name>A0A1S1LNZ0_MYCCH</name>
<accession>A0A1S1LNZ0</accession>
<dbReference type="EMBL" id="MLIQ01000015">
    <property type="protein sequence ID" value="OHU57013.1"/>
    <property type="molecule type" value="Genomic_DNA"/>
</dbReference>
<evidence type="ECO:0000313" key="2">
    <source>
        <dbReference type="EMBL" id="OHU57013.1"/>
    </source>
</evidence>
<comment type="caution">
    <text evidence="2">The sequence shown here is derived from an EMBL/GenBank/DDBJ whole genome shotgun (WGS) entry which is preliminary data.</text>
</comment>
<keyword evidence="1" id="KW-0472">Membrane</keyword>
<evidence type="ECO:0000256" key="1">
    <source>
        <dbReference type="SAM" id="Phobius"/>
    </source>
</evidence>
<feature type="transmembrane region" description="Helical" evidence="1">
    <location>
        <begin position="32"/>
        <end position="54"/>
    </location>
</feature>
<dbReference type="AlphaFoldDB" id="A0A1S1LNZ0"/>
<sequence length="367" mass="39895">MGRVDRPGRIRDHAQSAQFSTLSDQARHTWKVLRAALLVAVGILTGSSLLAAGGCAAGQPDPSRPIAQAINGLPGVESTSHSFSIGWYDTFTVYLDANVRPEITPEQLTAIWEVFSHQVEKAGAGHAHVNVRLTINDCPSITAQPDRYCGGISETTDMESAEPVPNWQEWRALIRGHYGNDIRVNTSHVKGQSRKQITVALAPWSDGKPRQARVQDFSSLFRRVATDFPGLREAAWTATAVGGQAQAPAHGNDLELGTSRGLPTDAEFGLWEALSAIAPVKMNLVRESETSDEKSLVTVTLPGSGETAWRSAALSQLMLLKAYQHRVKYEATYGKDTLSVVVGGCSPEFDTGFPLQNELRQWFETCS</sequence>
<organism evidence="2 3">
    <name type="scientific">Mycobacteroides chelonae</name>
    <name type="common">Mycobacterium chelonae</name>
    <dbReference type="NCBI Taxonomy" id="1774"/>
    <lineage>
        <taxon>Bacteria</taxon>
        <taxon>Bacillati</taxon>
        <taxon>Actinomycetota</taxon>
        <taxon>Actinomycetes</taxon>
        <taxon>Mycobacteriales</taxon>
        <taxon>Mycobacteriaceae</taxon>
        <taxon>Mycobacteroides</taxon>
    </lineage>
</organism>
<proteinExistence type="predicted"/>
<keyword evidence="1" id="KW-1133">Transmembrane helix</keyword>